<feature type="compositionally biased region" description="Low complexity" evidence="1">
    <location>
        <begin position="875"/>
        <end position="884"/>
    </location>
</feature>
<accession>A0A1I4U4G6</accession>
<dbReference type="Proteomes" id="UP000199398">
    <property type="component" value="Unassembled WGS sequence"/>
</dbReference>
<feature type="compositionally biased region" description="Low complexity" evidence="1">
    <location>
        <begin position="157"/>
        <end position="174"/>
    </location>
</feature>
<sequence length="931" mass="97785">MGLLDLFRRRRDDTQPAPDAAVSDWDGGWRRVARDPSVLQRASCDVTGAQRFRSSVASFRDHGVLTGLGHRLDPGAPAGILHGLIQPVAGIHVQRSVSGDLPLRYRRDEPADPGDGTGEPVGTPVPVVQPRRLSPPLTVARPAKSRVVRTVPVVRPRSGVPAGVSQPVVSSPPSDGIDSQLGVPPSQAVQRQVTPSGAGEPLRDLPPTAVVLPTSEPAEGMPLASGAAVPEARTPVVQRRTTTGARELERAGGEPPSGAGPRLGIGAPIPEIPKSAIPVSTGSAPDPPESAPLLAAAPEVQRQSTAAESPGAAAPDRLAGTAAHDSSPSAEMAVQRLPRTAPESTSTEPPVQRPVRQHVHETPDPPGAPTLGRSSAPQETGHVVQLDSLPDSTLAMPGAAPPESSRPVAAPEAGDAIVQRLSSPEVTRPGTENPVVRRTSPPESGHSASAPDAVVQRVVHSEAGDPAARAESPRTRAPDAGTSTAPAIHLDQPMLPDAQHPVVRPSSPPVSRNSAISPENHAERRTRLPDAGGSSTDPEVHQARPVLSDAQHPVIQRTPHAEPEGSASSELPSRAPESRGAEHPVVQRTPASEPEQPVAQHTSENPRGVAAPSNTESLVAQRQYHPHAARIPELASGSRQAKEREHSPRATPDPRTLASADLSRSDAPLIQDTAAVQRIPLPSGEVTSSVELSRAAEEPLPVPSTERLPQGIAAQTRGSTESPRPAQTATAPVQRRARSDDAVPTSLGTPASHVQRVRPLLGTRQLTTSTVREPTPAAVHRTPPVAQLRAVPPLADPVTSVQRSPVEVQRARLSTPRPTQPLDAPPVSRQVQEPHTPAPPVTTVQRATTSVDRPSGQPGIRVPGIPAGVPVTVVQRDAQPAPARQQDDAGTRGEPDVEELARRLIEPVGRLLRAEFRHGRERIGRLHDRRR</sequence>
<evidence type="ECO:0008006" key="6">
    <source>
        <dbReference type="Google" id="ProtNLM"/>
    </source>
</evidence>
<feature type="region of interest" description="Disordered" evidence="1">
    <location>
        <begin position="157"/>
        <end position="206"/>
    </location>
</feature>
<reference evidence="2 5" key="2">
    <citation type="submission" date="2018-10" db="EMBL/GenBank/DDBJ databases">
        <title>Sequencing the genomes of 1000 actinobacteria strains.</title>
        <authorList>
            <person name="Klenk H.-P."/>
        </authorList>
    </citation>
    <scope>NUCLEOTIDE SEQUENCE [LARGE SCALE GENOMIC DNA]</scope>
    <source>
        <strain evidence="2 5">DSM 45119</strain>
    </source>
</reference>
<evidence type="ECO:0000313" key="4">
    <source>
        <dbReference type="Proteomes" id="UP000199398"/>
    </source>
</evidence>
<dbReference type="EMBL" id="RBXX01000002">
    <property type="protein sequence ID" value="RKT88674.1"/>
    <property type="molecule type" value="Genomic_DNA"/>
</dbReference>
<reference evidence="3 4" key="1">
    <citation type="submission" date="2016-10" db="EMBL/GenBank/DDBJ databases">
        <authorList>
            <person name="de Groot N.N."/>
        </authorList>
    </citation>
    <scope>NUCLEOTIDE SEQUENCE [LARGE SCALE GENOMIC DNA]</scope>
    <source>
        <strain evidence="3 4">CPCC 201259</strain>
    </source>
</reference>
<dbReference type="AlphaFoldDB" id="A0A1I4U4G6"/>
<feature type="compositionally biased region" description="Polar residues" evidence="1">
    <location>
        <begin position="716"/>
        <end position="731"/>
    </location>
</feature>
<gene>
    <name evidence="2" type="ORF">ATL45_7113</name>
    <name evidence="3" type="ORF">SAMN05421805_1011715</name>
</gene>
<evidence type="ECO:0000256" key="1">
    <source>
        <dbReference type="SAM" id="MobiDB-lite"/>
    </source>
</evidence>
<feature type="compositionally biased region" description="Low complexity" evidence="1">
    <location>
        <begin position="501"/>
        <end position="512"/>
    </location>
</feature>
<name>A0A1I4U4G6_9PSEU</name>
<protein>
    <recommendedName>
        <fullName evidence="6">Syndecan 1</fullName>
    </recommendedName>
</protein>
<evidence type="ECO:0000313" key="2">
    <source>
        <dbReference type="EMBL" id="RKT88674.1"/>
    </source>
</evidence>
<dbReference type="Proteomes" id="UP000270697">
    <property type="component" value="Unassembled WGS sequence"/>
</dbReference>
<dbReference type="EMBL" id="FOUP01000001">
    <property type="protein sequence ID" value="SFM83710.1"/>
    <property type="molecule type" value="Genomic_DNA"/>
</dbReference>
<evidence type="ECO:0000313" key="3">
    <source>
        <dbReference type="EMBL" id="SFM83710.1"/>
    </source>
</evidence>
<keyword evidence="5" id="KW-1185">Reference proteome</keyword>
<feature type="compositionally biased region" description="Polar residues" evidence="1">
    <location>
        <begin position="842"/>
        <end position="852"/>
    </location>
</feature>
<feature type="compositionally biased region" description="Low complexity" evidence="1">
    <location>
        <begin position="118"/>
        <end position="128"/>
    </location>
</feature>
<dbReference type="STRING" id="455193.SAMN05421805_1011715"/>
<feature type="region of interest" description="Disordered" evidence="1">
    <location>
        <begin position="220"/>
        <end position="897"/>
    </location>
</feature>
<organism evidence="3 4">
    <name type="scientific">Saccharopolyspora antimicrobica</name>
    <dbReference type="NCBI Taxonomy" id="455193"/>
    <lineage>
        <taxon>Bacteria</taxon>
        <taxon>Bacillati</taxon>
        <taxon>Actinomycetota</taxon>
        <taxon>Actinomycetes</taxon>
        <taxon>Pseudonocardiales</taxon>
        <taxon>Pseudonocardiaceae</taxon>
        <taxon>Saccharopolyspora</taxon>
    </lineage>
</organism>
<feature type="compositionally biased region" description="Basic and acidic residues" evidence="1">
    <location>
        <begin position="885"/>
        <end position="897"/>
    </location>
</feature>
<feature type="region of interest" description="Disordered" evidence="1">
    <location>
        <begin position="102"/>
        <end position="131"/>
    </location>
</feature>
<proteinExistence type="predicted"/>
<evidence type="ECO:0000313" key="5">
    <source>
        <dbReference type="Proteomes" id="UP000270697"/>
    </source>
</evidence>